<feature type="region of interest" description="Disordered" evidence="7">
    <location>
        <begin position="20"/>
        <end position="39"/>
    </location>
</feature>
<dbReference type="Gene3D" id="6.10.160.20">
    <property type="match status" value="1"/>
</dbReference>
<dbReference type="RefSeq" id="XP_013754753.1">
    <property type="nucleotide sequence ID" value="XM_013899299.1"/>
</dbReference>
<accession>A0A0L0DLH0</accession>
<evidence type="ECO:0000259" key="8">
    <source>
        <dbReference type="Pfam" id="PF13867"/>
    </source>
</evidence>
<dbReference type="Proteomes" id="UP000054408">
    <property type="component" value="Unassembled WGS sequence"/>
</dbReference>
<keyword evidence="5" id="KW-0804">Transcription</keyword>
<dbReference type="InterPro" id="IPR025718">
    <property type="entry name" value="SAP30_Sin3-bd"/>
</dbReference>
<comment type="similarity">
    <text evidence="2">Belongs to the SAP30 family.</text>
</comment>
<evidence type="ECO:0000313" key="9">
    <source>
        <dbReference type="EMBL" id="KNC53080.1"/>
    </source>
</evidence>
<reference evidence="9 10" key="1">
    <citation type="submission" date="2010-05" db="EMBL/GenBank/DDBJ databases">
        <title>The Genome Sequence of Thecamonas trahens ATCC 50062.</title>
        <authorList>
            <consortium name="The Broad Institute Genome Sequencing Platform"/>
            <person name="Russ C."/>
            <person name="Cuomo C."/>
            <person name="Shea T."/>
            <person name="Young S.K."/>
            <person name="Zeng Q."/>
            <person name="Koehrsen M."/>
            <person name="Haas B."/>
            <person name="Borodovsky M."/>
            <person name="Guigo R."/>
            <person name="Alvarado L."/>
            <person name="Berlin A."/>
            <person name="Bochicchio J."/>
            <person name="Borenstein D."/>
            <person name="Chapman S."/>
            <person name="Chen Z."/>
            <person name="Freedman E."/>
            <person name="Gellesch M."/>
            <person name="Goldberg J."/>
            <person name="Griggs A."/>
            <person name="Gujja S."/>
            <person name="Heilman E."/>
            <person name="Heiman D."/>
            <person name="Hepburn T."/>
            <person name="Howarth C."/>
            <person name="Jen D."/>
            <person name="Larson L."/>
            <person name="Mehta T."/>
            <person name="Park D."/>
            <person name="Pearson M."/>
            <person name="Roberts A."/>
            <person name="Saif S."/>
            <person name="Shenoy N."/>
            <person name="Sisk P."/>
            <person name="Stolte C."/>
            <person name="Sykes S."/>
            <person name="Thomson T."/>
            <person name="Walk T."/>
            <person name="White J."/>
            <person name="Yandava C."/>
            <person name="Burger G."/>
            <person name="Gray M.W."/>
            <person name="Holland P.W.H."/>
            <person name="King N."/>
            <person name="Lang F.B.F."/>
            <person name="Roger A.J."/>
            <person name="Ruiz-Trillo I."/>
            <person name="Lander E."/>
            <person name="Nusbaum C."/>
        </authorList>
    </citation>
    <scope>NUCLEOTIDE SEQUENCE [LARGE SCALE GENOMIC DNA]</scope>
    <source>
        <strain evidence="9 10">ATCC 50062</strain>
    </source>
</reference>
<sequence length="137" mass="14033">MSTAQNSGAAPVAAATATSNASAASSATTTSASSTASAAGAGAGKTAEAGAAAPVAAPVVAKKTVARTTFVDFAKWDIGALKRYKRHYKLRTAPNATKADLVDAVTTHFQSMPVEEYEIISFFVFAIQNKDKYALLT</sequence>
<evidence type="ECO:0000313" key="10">
    <source>
        <dbReference type="Proteomes" id="UP000054408"/>
    </source>
</evidence>
<keyword evidence="10" id="KW-1185">Reference proteome</keyword>
<dbReference type="GO" id="GO:0000118">
    <property type="term" value="C:histone deacetylase complex"/>
    <property type="evidence" value="ECO:0007669"/>
    <property type="project" value="TreeGrafter"/>
</dbReference>
<proteinExistence type="inferred from homology"/>
<dbReference type="eggNOG" id="ENOG502SBY6">
    <property type="taxonomic scope" value="Eukaryota"/>
</dbReference>
<gene>
    <name evidence="9" type="ORF">AMSG_09381</name>
</gene>
<feature type="domain" description="Histone deacetylase complex subunit SAP30 Sin3 binding" evidence="8">
    <location>
        <begin position="77"/>
        <end position="127"/>
    </location>
</feature>
<dbReference type="AlphaFoldDB" id="A0A0L0DLH0"/>
<evidence type="ECO:0000256" key="2">
    <source>
        <dbReference type="ARBA" id="ARBA00006283"/>
    </source>
</evidence>
<evidence type="ECO:0000256" key="1">
    <source>
        <dbReference type="ARBA" id="ARBA00004123"/>
    </source>
</evidence>
<name>A0A0L0DLH0_THETB</name>
<evidence type="ECO:0000256" key="7">
    <source>
        <dbReference type="SAM" id="MobiDB-lite"/>
    </source>
</evidence>
<dbReference type="OrthoDB" id="510958at2759"/>
<comment type="subcellular location">
    <subcellularLocation>
        <location evidence="1">Nucleus</location>
    </subcellularLocation>
</comment>
<dbReference type="GeneID" id="25567854"/>
<evidence type="ECO:0000256" key="4">
    <source>
        <dbReference type="ARBA" id="ARBA00023015"/>
    </source>
</evidence>
<dbReference type="PANTHER" id="PTHR13286">
    <property type="entry name" value="SAP30"/>
    <property type="match status" value="1"/>
</dbReference>
<dbReference type="STRING" id="461836.A0A0L0DLH0"/>
<keyword evidence="4" id="KW-0805">Transcription regulation</keyword>
<evidence type="ECO:0000256" key="6">
    <source>
        <dbReference type="ARBA" id="ARBA00023242"/>
    </source>
</evidence>
<dbReference type="EMBL" id="GL349478">
    <property type="protein sequence ID" value="KNC53080.1"/>
    <property type="molecule type" value="Genomic_DNA"/>
</dbReference>
<organism evidence="9 10">
    <name type="scientific">Thecamonas trahens ATCC 50062</name>
    <dbReference type="NCBI Taxonomy" id="461836"/>
    <lineage>
        <taxon>Eukaryota</taxon>
        <taxon>Apusozoa</taxon>
        <taxon>Apusomonadida</taxon>
        <taxon>Apusomonadidae</taxon>
        <taxon>Thecamonas</taxon>
    </lineage>
</organism>
<keyword evidence="3" id="KW-0678">Repressor</keyword>
<dbReference type="InterPro" id="IPR024145">
    <property type="entry name" value="His_deAcase_SAP30/SAP30L"/>
</dbReference>
<dbReference type="InterPro" id="IPR038291">
    <property type="entry name" value="SAP30_C_sf"/>
</dbReference>
<evidence type="ECO:0000256" key="3">
    <source>
        <dbReference type="ARBA" id="ARBA00022491"/>
    </source>
</evidence>
<dbReference type="PANTHER" id="PTHR13286:SF6">
    <property type="entry name" value="HISTONE DEACETYLASE COMPLEX SUBUNIT SAP30L-RELATED"/>
    <property type="match status" value="1"/>
</dbReference>
<dbReference type="Pfam" id="PF13867">
    <property type="entry name" value="SAP30_Sin3_bdg"/>
    <property type="match status" value="1"/>
</dbReference>
<keyword evidence="6" id="KW-0539">Nucleus</keyword>
<dbReference type="GO" id="GO:0006355">
    <property type="term" value="P:regulation of DNA-templated transcription"/>
    <property type="evidence" value="ECO:0007669"/>
    <property type="project" value="TreeGrafter"/>
</dbReference>
<protein>
    <recommendedName>
        <fullName evidence="8">Histone deacetylase complex subunit SAP30 Sin3 binding domain-containing protein</fullName>
    </recommendedName>
</protein>
<evidence type="ECO:0000256" key="5">
    <source>
        <dbReference type="ARBA" id="ARBA00023163"/>
    </source>
</evidence>
<dbReference type="GO" id="GO:0003712">
    <property type="term" value="F:transcription coregulator activity"/>
    <property type="evidence" value="ECO:0007669"/>
    <property type="project" value="TreeGrafter"/>
</dbReference>